<dbReference type="OrthoDB" id="10453287at2759"/>
<accession>A0A0V1I495</accession>
<dbReference type="Proteomes" id="UP000055024">
    <property type="component" value="Unassembled WGS sequence"/>
</dbReference>
<dbReference type="EMBL" id="JYDP01000008">
    <property type="protein sequence ID" value="KRZ17122.1"/>
    <property type="molecule type" value="Genomic_DNA"/>
</dbReference>
<sequence length="81" mass="8703">MSKQRNIATVWIGRNSVPAVLLSNVEGAATSALWPQLHVLSHMPVPIQLLGLIDGVGTGQMQLPYTPMRLTLLGLAAARNF</sequence>
<protein>
    <submittedName>
        <fullName evidence="1">Uncharacterized protein</fullName>
    </submittedName>
</protein>
<gene>
    <name evidence="1" type="ORF">T11_7099</name>
</gene>
<proteinExistence type="predicted"/>
<name>A0A0V1I495_9BILA</name>
<dbReference type="AlphaFoldDB" id="A0A0V1I495"/>
<evidence type="ECO:0000313" key="2">
    <source>
        <dbReference type="Proteomes" id="UP000055024"/>
    </source>
</evidence>
<comment type="caution">
    <text evidence="1">The sequence shown here is derived from an EMBL/GenBank/DDBJ whole genome shotgun (WGS) entry which is preliminary data.</text>
</comment>
<evidence type="ECO:0000313" key="1">
    <source>
        <dbReference type="EMBL" id="KRZ17122.1"/>
    </source>
</evidence>
<organism evidence="1 2">
    <name type="scientific">Trichinella zimbabwensis</name>
    <dbReference type="NCBI Taxonomy" id="268475"/>
    <lineage>
        <taxon>Eukaryota</taxon>
        <taxon>Metazoa</taxon>
        <taxon>Ecdysozoa</taxon>
        <taxon>Nematoda</taxon>
        <taxon>Enoplea</taxon>
        <taxon>Dorylaimia</taxon>
        <taxon>Trichinellida</taxon>
        <taxon>Trichinellidae</taxon>
        <taxon>Trichinella</taxon>
    </lineage>
</organism>
<keyword evidence="2" id="KW-1185">Reference proteome</keyword>
<reference evidence="1 2" key="1">
    <citation type="submission" date="2015-01" db="EMBL/GenBank/DDBJ databases">
        <title>Evolution of Trichinella species and genotypes.</title>
        <authorList>
            <person name="Korhonen P.K."/>
            <person name="Edoardo P."/>
            <person name="Giuseppe L.R."/>
            <person name="Gasser R.B."/>
        </authorList>
    </citation>
    <scope>NUCLEOTIDE SEQUENCE [LARGE SCALE GENOMIC DNA]</scope>
    <source>
        <strain evidence="1">ISS1029</strain>
    </source>
</reference>